<sequence>MRIIKILTIVLLIAFGYNANAQEVPTNITAALKADDATELAKLVTKDNINNCYQIGDWQYSLLAQTIRSKAKKCFDYLIAQGADVNKACDGYVPPLFHAAKYGSLEMLKILVSKGAKVDYVYAGDYSPADGKTPVTYAEDNNQKEIAKYLRSVKK</sequence>
<evidence type="ECO:0000256" key="2">
    <source>
        <dbReference type="SAM" id="SignalP"/>
    </source>
</evidence>
<evidence type="ECO:0000313" key="4">
    <source>
        <dbReference type="Proteomes" id="UP001597557"/>
    </source>
</evidence>
<dbReference type="RefSeq" id="WP_377183077.1">
    <property type="nucleotide sequence ID" value="NZ_JBHUPD010000001.1"/>
</dbReference>
<reference evidence="4" key="1">
    <citation type="journal article" date="2019" name="Int. J. Syst. Evol. Microbiol.">
        <title>The Global Catalogue of Microorganisms (GCM) 10K type strain sequencing project: providing services to taxonomists for standard genome sequencing and annotation.</title>
        <authorList>
            <consortium name="The Broad Institute Genomics Platform"/>
            <consortium name="The Broad Institute Genome Sequencing Center for Infectious Disease"/>
            <person name="Wu L."/>
            <person name="Ma J."/>
        </authorList>
    </citation>
    <scope>NUCLEOTIDE SEQUENCE [LARGE SCALE GENOMIC DNA]</scope>
    <source>
        <strain evidence="4">KCTC 22437</strain>
    </source>
</reference>
<dbReference type="SMART" id="SM00248">
    <property type="entry name" value="ANK"/>
    <property type="match status" value="2"/>
</dbReference>
<keyword evidence="1" id="KW-0040">ANK repeat</keyword>
<dbReference type="Proteomes" id="UP001597557">
    <property type="component" value="Unassembled WGS sequence"/>
</dbReference>
<dbReference type="SUPFAM" id="SSF48403">
    <property type="entry name" value="Ankyrin repeat"/>
    <property type="match status" value="1"/>
</dbReference>
<dbReference type="Gene3D" id="1.25.40.20">
    <property type="entry name" value="Ankyrin repeat-containing domain"/>
    <property type="match status" value="1"/>
</dbReference>
<dbReference type="InterPro" id="IPR036770">
    <property type="entry name" value="Ankyrin_rpt-contain_sf"/>
</dbReference>
<dbReference type="Pfam" id="PF12796">
    <property type="entry name" value="Ank_2"/>
    <property type="match status" value="1"/>
</dbReference>
<organism evidence="3 4">
    <name type="scientific">Mucilaginibacter ximonensis</name>
    <dbReference type="NCBI Taxonomy" id="538021"/>
    <lineage>
        <taxon>Bacteria</taxon>
        <taxon>Pseudomonadati</taxon>
        <taxon>Bacteroidota</taxon>
        <taxon>Sphingobacteriia</taxon>
        <taxon>Sphingobacteriales</taxon>
        <taxon>Sphingobacteriaceae</taxon>
        <taxon>Mucilaginibacter</taxon>
    </lineage>
</organism>
<comment type="caution">
    <text evidence="3">The sequence shown here is derived from an EMBL/GenBank/DDBJ whole genome shotgun (WGS) entry which is preliminary data.</text>
</comment>
<dbReference type="InterPro" id="IPR052801">
    <property type="entry name" value="Ankyrin-EF-hand"/>
</dbReference>
<feature type="chain" id="PRO_5046480422" evidence="2">
    <location>
        <begin position="22"/>
        <end position="155"/>
    </location>
</feature>
<name>A0ABW5YAB8_9SPHI</name>
<proteinExistence type="predicted"/>
<dbReference type="EMBL" id="JBHUPD010000001">
    <property type="protein sequence ID" value="MFD2871924.1"/>
    <property type="molecule type" value="Genomic_DNA"/>
</dbReference>
<protein>
    <submittedName>
        <fullName evidence="3">Ankyrin repeat domain-containing protein</fullName>
    </submittedName>
</protein>
<keyword evidence="2" id="KW-0732">Signal</keyword>
<evidence type="ECO:0000256" key="1">
    <source>
        <dbReference type="PROSITE-ProRule" id="PRU00023"/>
    </source>
</evidence>
<dbReference type="PANTHER" id="PTHR24127:SF1">
    <property type="entry name" value="ANKYRIN REPEAT AND EF-HAND DOMAIN-CONTAINING PROTEIN 1"/>
    <property type="match status" value="1"/>
</dbReference>
<dbReference type="PROSITE" id="PS50088">
    <property type="entry name" value="ANK_REPEAT"/>
    <property type="match status" value="1"/>
</dbReference>
<dbReference type="PANTHER" id="PTHR24127">
    <property type="entry name" value="ANKYRIN REPEAT AND EF-HAND DOMAIN-CONTAINING PROTEIN 1"/>
    <property type="match status" value="1"/>
</dbReference>
<dbReference type="InterPro" id="IPR002110">
    <property type="entry name" value="Ankyrin_rpt"/>
</dbReference>
<keyword evidence="4" id="KW-1185">Reference proteome</keyword>
<accession>A0ABW5YAB8</accession>
<evidence type="ECO:0000313" key="3">
    <source>
        <dbReference type="EMBL" id="MFD2871924.1"/>
    </source>
</evidence>
<feature type="signal peptide" evidence="2">
    <location>
        <begin position="1"/>
        <end position="21"/>
    </location>
</feature>
<gene>
    <name evidence="3" type="ORF">ACFS5N_05560</name>
</gene>
<feature type="repeat" description="ANK" evidence="1">
    <location>
        <begin position="95"/>
        <end position="123"/>
    </location>
</feature>